<keyword evidence="2" id="KW-1185">Reference proteome</keyword>
<dbReference type="RefSeq" id="WP_231417992.1">
    <property type="nucleotide sequence ID" value="NZ_CP126446.1"/>
</dbReference>
<evidence type="ECO:0000313" key="1">
    <source>
        <dbReference type="EMBL" id="WIF99393.1"/>
    </source>
</evidence>
<reference evidence="1 2" key="1">
    <citation type="submission" date="2023-05" db="EMBL/GenBank/DDBJ databases">
        <title>Comparative genomics reveals the evidence of polycyclic aromatic hydrocarbons degradation in moderately halophilic genus Pontibacillus.</title>
        <authorList>
            <person name="Yang H."/>
            <person name="Qian Z."/>
        </authorList>
    </citation>
    <scope>NUCLEOTIDE SEQUENCE [LARGE SCALE GENOMIC DNA]</scope>
    <source>
        <strain evidence="2">HN14</strain>
    </source>
</reference>
<protein>
    <submittedName>
        <fullName evidence="1">Uncharacterized protein</fullName>
    </submittedName>
</protein>
<dbReference type="Proteomes" id="UP001236652">
    <property type="component" value="Chromosome"/>
</dbReference>
<gene>
    <name evidence="1" type="ORF">QNI29_06970</name>
</gene>
<organism evidence="1 2">
    <name type="scientific">Pontibacillus chungwhensis</name>
    <dbReference type="NCBI Taxonomy" id="265426"/>
    <lineage>
        <taxon>Bacteria</taxon>
        <taxon>Bacillati</taxon>
        <taxon>Bacillota</taxon>
        <taxon>Bacilli</taxon>
        <taxon>Bacillales</taxon>
        <taxon>Bacillaceae</taxon>
        <taxon>Pontibacillus</taxon>
    </lineage>
</organism>
<dbReference type="EMBL" id="CP126446">
    <property type="protein sequence ID" value="WIF99393.1"/>
    <property type="molecule type" value="Genomic_DNA"/>
</dbReference>
<proteinExistence type="predicted"/>
<accession>A0ABY8V177</accession>
<evidence type="ECO:0000313" key="2">
    <source>
        <dbReference type="Proteomes" id="UP001236652"/>
    </source>
</evidence>
<name>A0ABY8V177_9BACI</name>
<sequence length="565" mass="64912">MRKSLYVVLLTGVVFFLMGFKHAPDNDHVMYVEKEQLKQESDQVLKAAKDQQVTLLYVELDQNQSDSFYQSFITRAQSEGIAVYAWGGSPSWGLTTHQDEGIAFVKWVKSYNDRSEDSAHFRGLNVDIKAYHLPLWNEDQEEVLKGWKENVQTLTARAQEAGLTVTETIPFWLDTLETPGTDGTPFHEWLMNQYDQTTILAFRETLEGDNGIMSLIETELETADRTGNKLLIGVTMEDTGLDYVTFAEEGVPDMNMHLGVLEEHAGEHPSYAGTAFQSYQYVKDQLNLDAEQQTESEVKHEKTRGTYIWEAERLINEGDNILAFAKEKNLNFLYVRLDLRQPYSSYSPFVKKAHEAGIEVHAMGGHPTWAEESERYRIQNLIDYVKGYNQSVEDGAMFQGIHLDIEPYVLQSWDDNKTELMRQWVGNLEYFASETRKNSNLEASMDLAMWLDEDPAPGKGMPFNRWVIQTMDHTSVMAFRDFTEGRGGILFMAEEELDHAKDLGKDILLSVEMKENPYVNHISFHEEGASFMEQELKQLNTELSDHPTYKGTMVHSYRYWINAKP</sequence>